<dbReference type="OrthoDB" id="10609205at2759"/>
<feature type="compositionally biased region" description="Low complexity" evidence="1">
    <location>
        <begin position="23"/>
        <end position="33"/>
    </location>
</feature>
<evidence type="ECO:0000313" key="3">
    <source>
        <dbReference type="EMBL" id="KAF2166143.1"/>
    </source>
</evidence>
<dbReference type="Proteomes" id="UP000799537">
    <property type="component" value="Unassembled WGS sequence"/>
</dbReference>
<name>A0A6A6CHP7_ZASCE</name>
<evidence type="ECO:0000256" key="2">
    <source>
        <dbReference type="SAM" id="SignalP"/>
    </source>
</evidence>
<protein>
    <submittedName>
        <fullName evidence="3">Uncharacterized protein</fullName>
    </submittedName>
</protein>
<dbReference type="RefSeq" id="XP_033667032.1">
    <property type="nucleotide sequence ID" value="XM_033806745.1"/>
</dbReference>
<sequence length="357" mass="36678">MSVPAIVLLTLAVGGLANPVAPSPGSASSAPPAYITPSPDLSKRQDPLTTITFSTCTQTEDPDQGIDGCVCPGLTEIFSASDCTLGTLVTDLATSTNPWIFTTTLPNNAIVAYETTTHWAGITEGSADGAGASTTIQAGTQLTVQMDPTSSVNVGWRTAASEQSALFTAVSSALTVACPSPTGDTITQCTDAPAVGGIQYLSHGGLETDGELDIKVELVSYKDEWVWQALIQAIARGIAGQSAAANNTWSTDYEVPGDDPEYSYNWPTSSWATVPGVWGSTVSIQSEDTNGAVVIQDMVVALHFDPVGEAFECGLYSAVLAGIAALSIIPELSFIGGGGAGSLGRFGVTLACDAPSW</sequence>
<evidence type="ECO:0000313" key="4">
    <source>
        <dbReference type="Proteomes" id="UP000799537"/>
    </source>
</evidence>
<evidence type="ECO:0000256" key="1">
    <source>
        <dbReference type="SAM" id="MobiDB-lite"/>
    </source>
</evidence>
<organism evidence="3 4">
    <name type="scientific">Zasmidium cellare ATCC 36951</name>
    <dbReference type="NCBI Taxonomy" id="1080233"/>
    <lineage>
        <taxon>Eukaryota</taxon>
        <taxon>Fungi</taxon>
        <taxon>Dikarya</taxon>
        <taxon>Ascomycota</taxon>
        <taxon>Pezizomycotina</taxon>
        <taxon>Dothideomycetes</taxon>
        <taxon>Dothideomycetidae</taxon>
        <taxon>Mycosphaerellales</taxon>
        <taxon>Mycosphaerellaceae</taxon>
        <taxon>Zasmidium</taxon>
    </lineage>
</organism>
<keyword evidence="4" id="KW-1185">Reference proteome</keyword>
<proteinExistence type="predicted"/>
<reference evidence="3" key="1">
    <citation type="journal article" date="2020" name="Stud. Mycol.">
        <title>101 Dothideomycetes genomes: a test case for predicting lifestyles and emergence of pathogens.</title>
        <authorList>
            <person name="Haridas S."/>
            <person name="Albert R."/>
            <person name="Binder M."/>
            <person name="Bloem J."/>
            <person name="Labutti K."/>
            <person name="Salamov A."/>
            <person name="Andreopoulos B."/>
            <person name="Baker S."/>
            <person name="Barry K."/>
            <person name="Bills G."/>
            <person name="Bluhm B."/>
            <person name="Cannon C."/>
            <person name="Castanera R."/>
            <person name="Culley D."/>
            <person name="Daum C."/>
            <person name="Ezra D."/>
            <person name="Gonzalez J."/>
            <person name="Henrissat B."/>
            <person name="Kuo A."/>
            <person name="Liang C."/>
            <person name="Lipzen A."/>
            <person name="Lutzoni F."/>
            <person name="Magnuson J."/>
            <person name="Mondo S."/>
            <person name="Nolan M."/>
            <person name="Ohm R."/>
            <person name="Pangilinan J."/>
            <person name="Park H.-J."/>
            <person name="Ramirez L."/>
            <person name="Alfaro M."/>
            <person name="Sun H."/>
            <person name="Tritt A."/>
            <person name="Yoshinaga Y."/>
            <person name="Zwiers L.-H."/>
            <person name="Turgeon B."/>
            <person name="Goodwin S."/>
            <person name="Spatafora J."/>
            <person name="Crous P."/>
            <person name="Grigoriev I."/>
        </authorList>
    </citation>
    <scope>NUCLEOTIDE SEQUENCE</scope>
    <source>
        <strain evidence="3">ATCC 36951</strain>
    </source>
</reference>
<feature type="signal peptide" evidence="2">
    <location>
        <begin position="1"/>
        <end position="17"/>
    </location>
</feature>
<feature type="region of interest" description="Disordered" evidence="1">
    <location>
        <begin position="21"/>
        <end position="46"/>
    </location>
</feature>
<accession>A0A6A6CHP7</accession>
<keyword evidence="2" id="KW-0732">Signal</keyword>
<dbReference type="GeneID" id="54560017"/>
<gene>
    <name evidence="3" type="ORF">M409DRAFT_23333</name>
</gene>
<dbReference type="AlphaFoldDB" id="A0A6A6CHP7"/>
<feature type="chain" id="PRO_5025543901" evidence="2">
    <location>
        <begin position="18"/>
        <end position="357"/>
    </location>
</feature>
<dbReference type="EMBL" id="ML993597">
    <property type="protein sequence ID" value="KAF2166143.1"/>
    <property type="molecule type" value="Genomic_DNA"/>
</dbReference>